<organism evidence="1 2">
    <name type="scientific">Thermomonospora cellulosilytica</name>
    <dbReference type="NCBI Taxonomy" id="1411118"/>
    <lineage>
        <taxon>Bacteria</taxon>
        <taxon>Bacillati</taxon>
        <taxon>Actinomycetota</taxon>
        <taxon>Actinomycetes</taxon>
        <taxon>Streptosporangiales</taxon>
        <taxon>Thermomonosporaceae</taxon>
        <taxon>Thermomonospora</taxon>
    </lineage>
</organism>
<dbReference type="Proteomes" id="UP000539313">
    <property type="component" value="Unassembled WGS sequence"/>
</dbReference>
<accession>A0A7W3R807</accession>
<dbReference type="RefSeq" id="WP_182704947.1">
    <property type="nucleotide sequence ID" value="NZ_JACJII010000001.1"/>
</dbReference>
<dbReference type="EMBL" id="JACJII010000001">
    <property type="protein sequence ID" value="MBA9003074.1"/>
    <property type="molecule type" value="Genomic_DNA"/>
</dbReference>
<comment type="caution">
    <text evidence="1">The sequence shown here is derived from an EMBL/GenBank/DDBJ whole genome shotgun (WGS) entry which is preliminary data.</text>
</comment>
<dbReference type="Gene3D" id="1.10.260.40">
    <property type="entry name" value="lambda repressor-like DNA-binding domains"/>
    <property type="match status" value="1"/>
</dbReference>
<dbReference type="InterPro" id="IPR011990">
    <property type="entry name" value="TPR-like_helical_dom_sf"/>
</dbReference>
<sequence>MGMRERPSSVRQQQAALSAQLRAEGKTWSEIAAVFRERYRVNARVAMRLVHGMSQKDVADAWNERWPDEPRTFKNISYWEQWPSSTGHQPSLGVLSRLAELYECSVVDLLADCADYRHLDDAYQTRIPNAKNTVVPSGAITDDAAPAEPATKSSSLALYPPGAALVPVESAEKLMAGVQHVDFNELARILTMWAERFNPDLDRRTLLFKLSSALAVAAASPVFDQLNPDENERVAAVLADPSRLDGVTISHAEQMVRDFRHQGDVLGPQVTLQSVMAERRVIQSILTGSAPSRLLPRIQSIYAELTQLAGWLLFNLGDYRAAEHYYEEARTAAHDAHNVELVTYILCTMSHLATWQGKPRVGIDHAVAAEVWARKSHSPRAQAYASDVAARAYAADREWDACREALDNERTELAKVEPTEPAASWWYFHDESFYWGTESECALLRHRPNEALDATAASLGLIDPTNLHNYAVTLTFQSEAHIQQGNVSEACRILGDVARLTVVNTSRRIDQRLVVLRGQLDEWSNAKAVAELDETLRLYRGRSLASGRTNKS</sequence>
<dbReference type="AlphaFoldDB" id="A0A7W3R807"/>
<dbReference type="GO" id="GO:0003677">
    <property type="term" value="F:DNA binding"/>
    <property type="evidence" value="ECO:0007669"/>
    <property type="project" value="InterPro"/>
</dbReference>
<reference evidence="1 2" key="1">
    <citation type="submission" date="2020-08" db="EMBL/GenBank/DDBJ databases">
        <title>Sequencing the genomes of 1000 actinobacteria strains.</title>
        <authorList>
            <person name="Klenk H.-P."/>
        </authorList>
    </citation>
    <scope>NUCLEOTIDE SEQUENCE [LARGE SCALE GENOMIC DNA]</scope>
    <source>
        <strain evidence="1 2">DSM 45823</strain>
    </source>
</reference>
<name>A0A7W3R807_9ACTN</name>
<keyword evidence="2" id="KW-1185">Reference proteome</keyword>
<protein>
    <submittedName>
        <fullName evidence="1">Tetratricopeptide (TPR) repeat protein</fullName>
    </submittedName>
</protein>
<evidence type="ECO:0000313" key="1">
    <source>
        <dbReference type="EMBL" id="MBA9003074.1"/>
    </source>
</evidence>
<gene>
    <name evidence="1" type="ORF">HNR21_001956</name>
</gene>
<dbReference type="InterPro" id="IPR010982">
    <property type="entry name" value="Lambda_DNA-bd_dom_sf"/>
</dbReference>
<proteinExistence type="predicted"/>
<dbReference type="SUPFAM" id="SSF48452">
    <property type="entry name" value="TPR-like"/>
    <property type="match status" value="1"/>
</dbReference>
<evidence type="ECO:0000313" key="2">
    <source>
        <dbReference type="Proteomes" id="UP000539313"/>
    </source>
</evidence>